<evidence type="ECO:0000313" key="2">
    <source>
        <dbReference type="Proteomes" id="UP000002745"/>
    </source>
</evidence>
<dbReference type="OrthoDB" id="9768734at2"/>
<accession>C6XJI1</accession>
<proteinExistence type="predicted"/>
<dbReference type="Proteomes" id="UP000002745">
    <property type="component" value="Chromosome"/>
</dbReference>
<dbReference type="RefSeq" id="WP_015827426.1">
    <property type="nucleotide sequence ID" value="NC_012982.1"/>
</dbReference>
<gene>
    <name evidence="1" type="ordered locus">Hbal_1588</name>
</gene>
<organism evidence="1 2">
    <name type="scientific">Hirschia baltica (strain ATCC 49814 / DSM 5838 / IFAM 1418)</name>
    <dbReference type="NCBI Taxonomy" id="582402"/>
    <lineage>
        <taxon>Bacteria</taxon>
        <taxon>Pseudomonadati</taxon>
        <taxon>Pseudomonadota</taxon>
        <taxon>Alphaproteobacteria</taxon>
        <taxon>Hyphomonadales</taxon>
        <taxon>Hyphomonadaceae</taxon>
        <taxon>Hirschia</taxon>
    </lineage>
</organism>
<sequence>MILSPALFMTAVSGVIQLGKAARHARRDQLLSQDFSVLTTRFPVHDSQEIEWMAVDYVYRRRDLHHHCRLGGELDSLFTEQSLASGDAMELAKPTARHRSQVASCVDFLYEALRNEIPDAVDSKILRNTALDPRIQYIHKEWFTSTKPSGWARFGLELADVALDVIGSQPQVLGFDKKAEGILEGLIPSLDVLVDRVKLDGGGEQGFGERLVKTFVHSALVSVSQHPDLVTSKERWQPVIHGMIEPLKAEVETSEGLEFLAHEKLTRVVSGSMVHGALVAINNNADAFLKGDAGTKKLMGEITRTVLGDAVSIRPDAFNIVDALSEVGALKVYEATLKTASKRPELFMRGRSLETNSARQFLQNMVTVMQDMAPPPFDANSGFGSEIMSAALDVVGEYGTTRIQGKAGNKDWDTAWADVYSHLFADLMSGLKLGISKGNRGEVLQQLFTREQAVDLVKVMAGHIASHPHMAAGRSANSEVKEIARIAAQAISSDELGLLNAHDWRSVVSVMTLTAARNPGVLFSVNAEDSMGHEVGLELIQQVLRKAGDLMQREGRVTGSVLFGETLREALKVTIKAANANLVRVIEKKTTGDQKAHIQEVGLFIEKLNSMSLSDDPSTTMNADEWLFVFKYFISHILENGVGAVDEIQAVDIIEALKAETGDVNSWSN</sequence>
<dbReference type="HOGENOM" id="CLU_410378_0_0_5"/>
<evidence type="ECO:0000313" key="1">
    <source>
        <dbReference type="EMBL" id="ACT59276.1"/>
    </source>
</evidence>
<dbReference type="KEGG" id="hba:Hbal_1588"/>
<keyword evidence="2" id="KW-1185">Reference proteome</keyword>
<dbReference type="STRING" id="582402.Hbal_1588"/>
<dbReference type="eggNOG" id="ENOG50349BQ">
    <property type="taxonomic scope" value="Bacteria"/>
</dbReference>
<reference evidence="2" key="1">
    <citation type="journal article" date="2011" name="J. Bacteriol.">
        <title>Genome sequences of eight morphologically diverse alphaproteobacteria.</title>
        <authorList>
            <consortium name="US DOE Joint Genome Institute"/>
            <person name="Brown P.J."/>
            <person name="Kysela D.T."/>
            <person name="Buechlein A."/>
            <person name="Hemmerich C."/>
            <person name="Brun Y.V."/>
        </authorList>
    </citation>
    <scope>NUCLEOTIDE SEQUENCE [LARGE SCALE GENOMIC DNA]</scope>
    <source>
        <strain evidence="2">ATCC 49814 / DSM 5838 / IFAM 1418</strain>
    </source>
</reference>
<name>C6XJI1_HIRBI</name>
<dbReference type="AlphaFoldDB" id="C6XJI1"/>
<protein>
    <submittedName>
        <fullName evidence="1">Uncharacterized protein</fullName>
    </submittedName>
</protein>
<dbReference type="EMBL" id="CP001678">
    <property type="protein sequence ID" value="ACT59276.1"/>
    <property type="molecule type" value="Genomic_DNA"/>
</dbReference>